<dbReference type="Proteomes" id="UP000682733">
    <property type="component" value="Unassembled WGS sequence"/>
</dbReference>
<gene>
    <name evidence="2" type="ORF">GPM918_LOCUS40644</name>
    <name evidence="1" type="ORF">OVA965_LOCUS32505</name>
    <name evidence="4" type="ORF">SRO942_LOCUS41612</name>
    <name evidence="3" type="ORF">TMI583_LOCUS33364</name>
</gene>
<reference evidence="2" key="1">
    <citation type="submission" date="2021-02" db="EMBL/GenBank/DDBJ databases">
        <authorList>
            <person name="Nowell W R."/>
        </authorList>
    </citation>
    <scope>NUCLEOTIDE SEQUENCE</scope>
</reference>
<dbReference type="EMBL" id="CAJOBC010096335">
    <property type="protein sequence ID" value="CAF4439418.1"/>
    <property type="molecule type" value="Genomic_DNA"/>
</dbReference>
<proteinExistence type="predicted"/>
<evidence type="ECO:0000313" key="5">
    <source>
        <dbReference type="Proteomes" id="UP000663829"/>
    </source>
</evidence>
<dbReference type="EMBL" id="CAJOBA010047103">
    <property type="protein sequence ID" value="CAF4197249.1"/>
    <property type="molecule type" value="Genomic_DNA"/>
</dbReference>
<dbReference type="Gene3D" id="3.80.10.10">
    <property type="entry name" value="Ribonuclease Inhibitor"/>
    <property type="match status" value="1"/>
</dbReference>
<evidence type="ECO:0000313" key="3">
    <source>
        <dbReference type="EMBL" id="CAF4197249.1"/>
    </source>
</evidence>
<dbReference type="AlphaFoldDB" id="A0A815YQ43"/>
<evidence type="ECO:0000313" key="2">
    <source>
        <dbReference type="EMBL" id="CAF1574722.1"/>
    </source>
</evidence>
<comment type="caution">
    <text evidence="2">The sequence shown here is derived from an EMBL/GenBank/DDBJ whole genome shotgun (WGS) entry which is preliminary data.</text>
</comment>
<dbReference type="EMBL" id="CAJNOQ010030463">
    <property type="protein sequence ID" value="CAF1574722.1"/>
    <property type="molecule type" value="Genomic_DNA"/>
</dbReference>
<accession>A0A815YQ43</accession>
<dbReference type="Proteomes" id="UP000681722">
    <property type="component" value="Unassembled WGS sequence"/>
</dbReference>
<evidence type="ECO:0000313" key="1">
    <source>
        <dbReference type="EMBL" id="CAF1389531.1"/>
    </source>
</evidence>
<evidence type="ECO:0000313" key="4">
    <source>
        <dbReference type="EMBL" id="CAF4439418.1"/>
    </source>
</evidence>
<sequence length="146" mass="15835">MRLLLPATQIQVLGKIKPSSDLHIIHLKEVKSPHPLLQSSFSTLSITSLTAPNPIAQDIKVAAKNGSNSASVTELYENKPLKKTLDTMKGSPALNLSKKQLNDDDTKIVANDIKINSTRSNISLNDNQITSIGAQYLAKAFQTNTT</sequence>
<organism evidence="2 5">
    <name type="scientific">Didymodactylos carnosus</name>
    <dbReference type="NCBI Taxonomy" id="1234261"/>
    <lineage>
        <taxon>Eukaryota</taxon>
        <taxon>Metazoa</taxon>
        <taxon>Spiralia</taxon>
        <taxon>Gnathifera</taxon>
        <taxon>Rotifera</taxon>
        <taxon>Eurotatoria</taxon>
        <taxon>Bdelloidea</taxon>
        <taxon>Philodinida</taxon>
        <taxon>Philodinidae</taxon>
        <taxon>Didymodactylos</taxon>
    </lineage>
</organism>
<dbReference type="EMBL" id="CAJNOK010025401">
    <property type="protein sequence ID" value="CAF1389531.1"/>
    <property type="molecule type" value="Genomic_DNA"/>
</dbReference>
<dbReference type="InterPro" id="IPR032675">
    <property type="entry name" value="LRR_dom_sf"/>
</dbReference>
<dbReference type="Proteomes" id="UP000663829">
    <property type="component" value="Unassembled WGS sequence"/>
</dbReference>
<keyword evidence="5" id="KW-1185">Reference proteome</keyword>
<dbReference type="Proteomes" id="UP000677228">
    <property type="component" value="Unassembled WGS sequence"/>
</dbReference>
<protein>
    <submittedName>
        <fullName evidence="2">Uncharacterized protein</fullName>
    </submittedName>
</protein>
<name>A0A815YQ43_9BILA</name>
<dbReference type="SUPFAM" id="SSF52047">
    <property type="entry name" value="RNI-like"/>
    <property type="match status" value="1"/>
</dbReference>